<evidence type="ECO:0000313" key="9">
    <source>
        <dbReference type="Proteomes" id="UP001224775"/>
    </source>
</evidence>
<dbReference type="SUPFAM" id="SSF51971">
    <property type="entry name" value="Nucleotide-binding domain"/>
    <property type="match status" value="2"/>
</dbReference>
<protein>
    <submittedName>
        <fullName evidence="8">Glutamate synthase [NADPH] small chain</fullName>
        <ecNumber evidence="8">1.4.1.13</ecNumber>
    </submittedName>
</protein>
<comment type="pathway">
    <text evidence="4">Amino-acid biosynthesis.</text>
</comment>
<dbReference type="InterPro" id="IPR028261">
    <property type="entry name" value="DPD_II"/>
</dbReference>
<keyword evidence="3" id="KW-0314">Glutamate biosynthesis</keyword>
<reference evidence="8" key="1">
    <citation type="submission" date="2023-06" db="EMBL/GenBank/DDBJ databases">
        <title>Survivors Of The Sea: Transcriptome response of Skeletonema marinoi to long-term dormancy.</title>
        <authorList>
            <person name="Pinder M.I.M."/>
            <person name="Kourtchenko O."/>
            <person name="Robertson E.K."/>
            <person name="Larsson T."/>
            <person name="Maumus F."/>
            <person name="Osuna-Cruz C.M."/>
            <person name="Vancaester E."/>
            <person name="Stenow R."/>
            <person name="Vandepoele K."/>
            <person name="Ploug H."/>
            <person name="Bruchert V."/>
            <person name="Godhe A."/>
            <person name="Topel M."/>
        </authorList>
    </citation>
    <scope>NUCLEOTIDE SEQUENCE</scope>
    <source>
        <strain evidence="8">R05AC</strain>
    </source>
</reference>
<feature type="domain" description="Dihydroprymidine dehydrogenase" evidence="7">
    <location>
        <begin position="162"/>
        <end position="259"/>
    </location>
</feature>
<dbReference type="FunFam" id="3.40.50.720:FF:000113">
    <property type="entry name" value="Glutamate synthase [NADH], amyloplastic"/>
    <property type="match status" value="1"/>
</dbReference>
<dbReference type="EMBL" id="JATAAI010000009">
    <property type="protein sequence ID" value="KAK1743357.1"/>
    <property type="molecule type" value="Genomic_DNA"/>
</dbReference>
<dbReference type="InterPro" id="IPR006005">
    <property type="entry name" value="Glut_synth_ssu1"/>
</dbReference>
<dbReference type="NCBIfam" id="TIGR01317">
    <property type="entry name" value="GOGAT_sm_gam"/>
    <property type="match status" value="1"/>
</dbReference>
<dbReference type="GO" id="GO:0016639">
    <property type="term" value="F:oxidoreductase activity, acting on the CH-NH2 group of donors, NAD or NADP as acceptor"/>
    <property type="evidence" value="ECO:0007669"/>
    <property type="project" value="InterPro"/>
</dbReference>
<name>A0AAD8YC01_9STRA</name>
<evidence type="ECO:0000256" key="1">
    <source>
        <dbReference type="ARBA" id="ARBA00022605"/>
    </source>
</evidence>
<dbReference type="EC" id="1.4.1.13" evidence="8"/>
<feature type="compositionally biased region" description="Polar residues" evidence="5">
    <location>
        <begin position="71"/>
        <end position="81"/>
    </location>
</feature>
<keyword evidence="2 8" id="KW-0560">Oxidoreductase</keyword>
<dbReference type="Pfam" id="PF14691">
    <property type="entry name" value="Fer4_20"/>
    <property type="match status" value="1"/>
</dbReference>
<feature type="domain" description="FAD/NAD(P)-binding" evidence="6">
    <location>
        <begin position="273"/>
        <end position="597"/>
    </location>
</feature>
<comment type="caution">
    <text evidence="8">The sequence shown here is derived from an EMBL/GenBank/DDBJ whole genome shotgun (WGS) entry which is preliminary data.</text>
</comment>
<evidence type="ECO:0000313" key="8">
    <source>
        <dbReference type="EMBL" id="KAK1743357.1"/>
    </source>
</evidence>
<gene>
    <name evidence="8" type="ORF">QTG54_005978</name>
</gene>
<dbReference type="Gene3D" id="1.10.1060.10">
    <property type="entry name" value="Alpha-helical ferredoxin"/>
    <property type="match status" value="1"/>
</dbReference>
<dbReference type="PANTHER" id="PTHR43100:SF1">
    <property type="entry name" value="GLUTAMATE SYNTHASE [NADPH] SMALL CHAIN"/>
    <property type="match status" value="1"/>
</dbReference>
<dbReference type="InterPro" id="IPR051394">
    <property type="entry name" value="Glutamate_Synthase"/>
</dbReference>
<dbReference type="InterPro" id="IPR036188">
    <property type="entry name" value="FAD/NAD-bd_sf"/>
</dbReference>
<dbReference type="Pfam" id="PF07992">
    <property type="entry name" value="Pyr_redox_2"/>
    <property type="match status" value="1"/>
</dbReference>
<evidence type="ECO:0000259" key="7">
    <source>
        <dbReference type="Pfam" id="PF14691"/>
    </source>
</evidence>
<evidence type="ECO:0000259" key="6">
    <source>
        <dbReference type="Pfam" id="PF07992"/>
    </source>
</evidence>
<evidence type="ECO:0000256" key="2">
    <source>
        <dbReference type="ARBA" id="ARBA00023002"/>
    </source>
</evidence>
<dbReference type="SUPFAM" id="SSF46548">
    <property type="entry name" value="alpha-helical ferredoxin"/>
    <property type="match status" value="1"/>
</dbReference>
<dbReference type="Proteomes" id="UP001224775">
    <property type="component" value="Unassembled WGS sequence"/>
</dbReference>
<dbReference type="PRINTS" id="PR00419">
    <property type="entry name" value="ADXRDTASE"/>
</dbReference>
<evidence type="ECO:0000256" key="5">
    <source>
        <dbReference type="SAM" id="MobiDB-lite"/>
    </source>
</evidence>
<dbReference type="PANTHER" id="PTHR43100">
    <property type="entry name" value="GLUTAMATE SYNTHASE [NADPH] SMALL CHAIN"/>
    <property type="match status" value="1"/>
</dbReference>
<dbReference type="Gene3D" id="3.40.50.720">
    <property type="entry name" value="NAD(P)-binding Rossmann-like Domain"/>
    <property type="match status" value="1"/>
</dbReference>
<dbReference type="GO" id="GO:0051536">
    <property type="term" value="F:iron-sulfur cluster binding"/>
    <property type="evidence" value="ECO:0007669"/>
    <property type="project" value="InterPro"/>
</dbReference>
<organism evidence="8 9">
    <name type="scientific">Skeletonema marinoi</name>
    <dbReference type="NCBI Taxonomy" id="267567"/>
    <lineage>
        <taxon>Eukaryota</taxon>
        <taxon>Sar</taxon>
        <taxon>Stramenopiles</taxon>
        <taxon>Ochrophyta</taxon>
        <taxon>Bacillariophyta</taxon>
        <taxon>Coscinodiscophyceae</taxon>
        <taxon>Thalassiosirophycidae</taxon>
        <taxon>Thalassiosirales</taxon>
        <taxon>Skeletonemataceae</taxon>
        <taxon>Skeletonema</taxon>
        <taxon>Skeletonema marinoi-dohrnii complex</taxon>
    </lineage>
</organism>
<accession>A0AAD8YC01</accession>
<feature type="non-terminal residue" evidence="8">
    <location>
        <position position="634"/>
    </location>
</feature>
<evidence type="ECO:0000256" key="4">
    <source>
        <dbReference type="ARBA" id="ARBA00029440"/>
    </source>
</evidence>
<dbReference type="GO" id="GO:0004355">
    <property type="term" value="F:glutamate synthase (NADPH) activity"/>
    <property type="evidence" value="ECO:0007669"/>
    <property type="project" value="UniProtKB-EC"/>
</dbReference>
<keyword evidence="1" id="KW-0028">Amino-acid biosynthesis</keyword>
<dbReference type="AlphaFoldDB" id="A0AAD8YC01"/>
<feature type="region of interest" description="Disordered" evidence="5">
    <location>
        <begin position="71"/>
        <end position="94"/>
    </location>
</feature>
<keyword evidence="9" id="KW-1185">Reference proteome</keyword>
<dbReference type="InterPro" id="IPR023753">
    <property type="entry name" value="FAD/NAD-binding_dom"/>
</dbReference>
<dbReference type="GO" id="GO:0006537">
    <property type="term" value="P:glutamate biosynthetic process"/>
    <property type="evidence" value="ECO:0007669"/>
    <property type="project" value="UniProtKB-KW"/>
</dbReference>
<proteinExistence type="predicted"/>
<dbReference type="Gene3D" id="3.50.50.60">
    <property type="entry name" value="FAD/NAD(P)-binding domain"/>
    <property type="match status" value="1"/>
</dbReference>
<evidence type="ECO:0000256" key="3">
    <source>
        <dbReference type="ARBA" id="ARBA00023164"/>
    </source>
</evidence>
<sequence length="634" mass="70776">SHSPLRHIHSILRYDTASAHKSAEVPKIFLWPLLSEPSTTDGRLHREIPTQAAEYTVTMMASTVARRLVRNSTTRSLSTKAARTGGPIGSDGKHEIWREGIYDHDNEPKVKRRDGSYQPIEKLRGFINYQRNKEPYRDASKRVLDWEELNPVEGRDDEKHTSIERKVQAARCMDCGTPFCQTHTGCPVNNLIPEWNNLVYNGQWSDAIERLHKTNNFPEFTGRVCPAPCEGACVAGLVDQPITIKDIEYSIVDNAWKEGLITPRIPKERTGMTVAVVGSGPAGLAAADQLNQMGHKVTVFERADRIGGLLMYGIPNMKLEKDTVDRRVNLLREEGIEFVTNANIGQNVDVNELRANFDALTLTLGSTKPRDLPVPGRELKGVHFAMEFLTENQKRLLLTKEGTLESNWDKEKFITAAGKDVIVIGGGDTGTDCIGTSMRHRCKSVTNFELMPCPPNERAPDNPWPQWPRVYGIDYGHAEVRAVFGKDPREYAVMTKEFIGDEDGNVKALVTQDVDMSSGRPTAVEGSEREWPCDMAVLSMGFVSPEDYIAKELDLDLDQRNNIHAVYGDYRTSMQGVFAGGDCRRGQSLVVWAINEGRGVADAVDTYLKEKRRDEMEAGKPTSVFANLSSMTPI</sequence>
<dbReference type="InterPro" id="IPR009051">
    <property type="entry name" value="Helical_ferredxn"/>
</dbReference>